<accession>A0A165EC13</accession>
<dbReference type="Proteomes" id="UP000076871">
    <property type="component" value="Unassembled WGS sequence"/>
</dbReference>
<dbReference type="InParanoid" id="A0A165EC13"/>
<keyword evidence="2" id="KW-1185">Reference proteome</keyword>
<dbReference type="OrthoDB" id="2505969at2759"/>
<evidence type="ECO:0000313" key="2">
    <source>
        <dbReference type="Proteomes" id="UP000076871"/>
    </source>
</evidence>
<reference evidence="1 2" key="1">
    <citation type="journal article" date="2016" name="Mol. Biol. Evol.">
        <title>Comparative Genomics of Early-Diverging Mushroom-Forming Fungi Provides Insights into the Origins of Lignocellulose Decay Capabilities.</title>
        <authorList>
            <person name="Nagy L.G."/>
            <person name="Riley R."/>
            <person name="Tritt A."/>
            <person name="Adam C."/>
            <person name="Daum C."/>
            <person name="Floudas D."/>
            <person name="Sun H."/>
            <person name="Yadav J.S."/>
            <person name="Pangilinan J."/>
            <person name="Larsson K.H."/>
            <person name="Matsuura K."/>
            <person name="Barry K."/>
            <person name="Labutti K."/>
            <person name="Kuo R."/>
            <person name="Ohm R.A."/>
            <person name="Bhattacharya S.S."/>
            <person name="Shirouzu T."/>
            <person name="Yoshinaga Y."/>
            <person name="Martin F.M."/>
            <person name="Grigoriev I.V."/>
            <person name="Hibbett D.S."/>
        </authorList>
    </citation>
    <scope>NUCLEOTIDE SEQUENCE [LARGE SCALE GENOMIC DNA]</scope>
    <source>
        <strain evidence="1 2">93-53</strain>
    </source>
</reference>
<gene>
    <name evidence="1" type="ORF">LAESUDRAFT_759194</name>
</gene>
<dbReference type="PANTHER" id="PTHR33096:SF1">
    <property type="entry name" value="CXC1-LIKE CYSTEINE CLUSTER ASSOCIATED WITH KDZ TRANSPOSASES DOMAIN-CONTAINING PROTEIN"/>
    <property type="match status" value="1"/>
</dbReference>
<proteinExistence type="predicted"/>
<dbReference type="AlphaFoldDB" id="A0A165EC13"/>
<dbReference type="RefSeq" id="XP_040764439.1">
    <property type="nucleotide sequence ID" value="XM_040912558.1"/>
</dbReference>
<sequence length="198" mass="22669">MVQSGELAKYPLAILAKALEVFGIRLLVSYDIGCVFQETAARSSLRPDWVQSGFQCCVNAFHGYTYNYTCQTQNHPNVIKGMGLEDGETLERLFSASNSLASVTRYVSPYHRQVLIDLFFQQWDDEKYRNLSLMLYNNCVQALKIINKDSVTLADTMQALGVSHEDLDKWSSEERHYFETLGQEHPWDVHAIAYVEKL</sequence>
<dbReference type="EMBL" id="KV427623">
    <property type="protein sequence ID" value="KZT06699.1"/>
    <property type="molecule type" value="Genomic_DNA"/>
</dbReference>
<organism evidence="1 2">
    <name type="scientific">Laetiporus sulphureus 93-53</name>
    <dbReference type="NCBI Taxonomy" id="1314785"/>
    <lineage>
        <taxon>Eukaryota</taxon>
        <taxon>Fungi</taxon>
        <taxon>Dikarya</taxon>
        <taxon>Basidiomycota</taxon>
        <taxon>Agaricomycotina</taxon>
        <taxon>Agaricomycetes</taxon>
        <taxon>Polyporales</taxon>
        <taxon>Laetiporus</taxon>
    </lineage>
</organism>
<protein>
    <submittedName>
        <fullName evidence="1">Uncharacterized protein</fullName>
    </submittedName>
</protein>
<dbReference type="InterPro" id="IPR040521">
    <property type="entry name" value="KDZ"/>
</dbReference>
<name>A0A165EC13_9APHY</name>
<evidence type="ECO:0000313" key="1">
    <source>
        <dbReference type="EMBL" id="KZT06699.1"/>
    </source>
</evidence>
<dbReference type="Pfam" id="PF18758">
    <property type="entry name" value="KDZ"/>
    <property type="match status" value="1"/>
</dbReference>
<dbReference type="PANTHER" id="PTHR33096">
    <property type="entry name" value="CXC2 DOMAIN-CONTAINING PROTEIN"/>
    <property type="match status" value="1"/>
</dbReference>
<dbReference type="GeneID" id="63829586"/>